<reference evidence="22" key="1">
    <citation type="submission" date="2022-05" db="EMBL/GenBank/DDBJ databases">
        <title>The Musa troglodytarum L. genome provides insights into the mechanism of non-climacteric behaviour and enrichment of carotenoids.</title>
        <authorList>
            <person name="Wang J."/>
        </authorList>
    </citation>
    <scope>NUCLEOTIDE SEQUENCE</scope>
    <source>
        <tissue evidence="22">Leaf</tissue>
    </source>
</reference>
<keyword evidence="7 17" id="KW-0479">Metal-binding</keyword>
<evidence type="ECO:0000256" key="9">
    <source>
        <dbReference type="ARBA" id="ARBA00022837"/>
    </source>
</evidence>
<accession>A0A9E7JS68</accession>
<dbReference type="Proteomes" id="UP001055439">
    <property type="component" value="Chromosome 2"/>
</dbReference>
<comment type="similarity">
    <text evidence="3">Belongs to the peroxidase family. Ascorbate peroxidase subfamily.</text>
</comment>
<dbReference type="PANTHER" id="PTHR31235">
    <property type="entry name" value="PEROXIDASE 25-RELATED"/>
    <property type="match status" value="1"/>
</dbReference>
<feature type="binding site" description="axial binding residue" evidence="17">
    <location>
        <position position="199"/>
    </location>
    <ligand>
        <name>heme b</name>
        <dbReference type="ChEBI" id="CHEBI:60344"/>
    </ligand>
    <ligandPart>
        <name>Fe</name>
        <dbReference type="ChEBI" id="CHEBI:18248"/>
    </ligandPart>
</feature>
<comment type="cofactor">
    <cofactor evidence="17 20">
        <name>heme b</name>
        <dbReference type="ChEBI" id="CHEBI:60344"/>
    </cofactor>
    <text evidence="17 20">Binds 1 heme b (iron(II)-protoporphyrin IX) group per subunit.</text>
</comment>
<feature type="binding site" evidence="17">
    <location>
        <position position="82"/>
    </location>
    <ligand>
        <name>Ca(2+)</name>
        <dbReference type="ChEBI" id="CHEBI:29108"/>
        <label>1</label>
    </ligand>
</feature>
<comment type="catalytic activity">
    <reaction evidence="1 20">
        <text>2 a phenolic donor + H2O2 = 2 a phenolic radical donor + 2 H2O</text>
        <dbReference type="Rhea" id="RHEA:56136"/>
        <dbReference type="ChEBI" id="CHEBI:15377"/>
        <dbReference type="ChEBI" id="CHEBI:16240"/>
        <dbReference type="ChEBI" id="CHEBI:139520"/>
        <dbReference type="ChEBI" id="CHEBI:139521"/>
        <dbReference type="EC" id="1.11.1.7"/>
    </reaction>
</comment>
<feature type="disulfide bond" evidence="19">
    <location>
        <begin position="74"/>
        <end position="79"/>
    </location>
</feature>
<evidence type="ECO:0000256" key="18">
    <source>
        <dbReference type="PIRSR" id="PIRSR600823-4"/>
    </source>
</evidence>
<keyword evidence="9 17" id="KW-0106">Calcium</keyword>
<feature type="disulfide bond" evidence="19">
    <location>
        <begin position="206"/>
        <end position="238"/>
    </location>
</feature>
<feature type="binding site" evidence="17">
    <location>
        <position position="258"/>
    </location>
    <ligand>
        <name>Ca(2+)</name>
        <dbReference type="ChEBI" id="CHEBI:29108"/>
        <label>2</label>
    </ligand>
</feature>
<evidence type="ECO:0000256" key="20">
    <source>
        <dbReference type="RuleBase" id="RU362060"/>
    </source>
</evidence>
<evidence type="ECO:0000256" key="3">
    <source>
        <dbReference type="ARBA" id="ARBA00006873"/>
    </source>
</evidence>
<dbReference type="InterPro" id="IPR002016">
    <property type="entry name" value="Haem_peroxidase"/>
</dbReference>
<dbReference type="Pfam" id="PF00141">
    <property type="entry name" value="peroxidase"/>
    <property type="match status" value="1"/>
</dbReference>
<dbReference type="PROSITE" id="PS00436">
    <property type="entry name" value="PEROXIDASE_2"/>
    <property type="match status" value="1"/>
</dbReference>
<dbReference type="EMBL" id="CP097504">
    <property type="protein sequence ID" value="URD90691.1"/>
    <property type="molecule type" value="Genomic_DNA"/>
</dbReference>
<feature type="binding site" evidence="17">
    <location>
        <position position="76"/>
    </location>
    <ligand>
        <name>Ca(2+)</name>
        <dbReference type="ChEBI" id="CHEBI:29108"/>
        <label>1</label>
    </ligand>
</feature>
<evidence type="ECO:0000256" key="5">
    <source>
        <dbReference type="ARBA" id="ARBA00022559"/>
    </source>
</evidence>
<sequence length="329" mass="35156">MESSFLLLLRLVLLASALTLGACTAGCPSAGLKLNFYGSSCPNAEQIVQTIIYKEVEKNPILAAKLLRMFFHDCFVRGCDASLLLNSTSESTAEKDAPPNLSLAGFEVIDVVKEALEQACPGTVSCADIVALAARDSVSFPFGKSLWDVKTGRRDGNVSLLSEALINIPRPTSNFTTLLQSFANKSLDVGDLVILSGAHTIGVGHCNLFADRLYNFTGKGDSDPSLKPAYAEFLRSKCSPTDNTTTVIMDPGSGLTFDSHYYVNLKENKGLFQSDAVLLTDGAASKVVDAMVDFGAFLAAFGKSITKMGDVGVLTGKEGEIRKHCRFVN</sequence>
<dbReference type="InterPro" id="IPR019794">
    <property type="entry name" value="Peroxidases_AS"/>
</dbReference>
<dbReference type="AlphaFoldDB" id="A0A9E7JS68"/>
<comment type="subcellular location">
    <subcellularLocation>
        <location evidence="20">Secreted</location>
    </subcellularLocation>
</comment>
<keyword evidence="4 20" id="KW-0964">Secreted</keyword>
<feature type="domain" description="Plant heme peroxidase family profile" evidence="21">
    <location>
        <begin position="49"/>
        <end position="291"/>
    </location>
</feature>
<evidence type="ECO:0000256" key="1">
    <source>
        <dbReference type="ARBA" id="ARBA00000189"/>
    </source>
</evidence>
<name>A0A9E7JS68_9LILI</name>
<dbReference type="InterPro" id="IPR033905">
    <property type="entry name" value="Secretory_peroxidase"/>
</dbReference>
<feature type="site" description="Transition state stabilizer" evidence="18">
    <location>
        <position position="68"/>
    </location>
</feature>
<comment type="similarity">
    <text evidence="20">Belongs to the peroxidase family. Classical plant (class III) peroxidase subfamily.</text>
</comment>
<dbReference type="GO" id="GO:0042744">
    <property type="term" value="P:hydrogen peroxide catabolic process"/>
    <property type="evidence" value="ECO:0007669"/>
    <property type="project" value="UniProtKB-KW"/>
</dbReference>
<dbReference type="PROSITE" id="PS00435">
    <property type="entry name" value="PEROXIDASE_1"/>
    <property type="match status" value="1"/>
</dbReference>
<feature type="signal peptide" evidence="20">
    <location>
        <begin position="1"/>
        <end position="17"/>
    </location>
</feature>
<feature type="chain" id="PRO_5039746108" description="Peroxidase" evidence="20">
    <location>
        <begin position="18"/>
        <end position="329"/>
    </location>
</feature>
<gene>
    <name evidence="22" type="ORF">MUK42_26891</name>
</gene>
<evidence type="ECO:0000256" key="12">
    <source>
        <dbReference type="ARBA" id="ARBA00023157"/>
    </source>
</evidence>
<evidence type="ECO:0000256" key="14">
    <source>
        <dbReference type="ARBA" id="ARBA00023324"/>
    </source>
</evidence>
<dbReference type="InterPro" id="IPR000823">
    <property type="entry name" value="Peroxidase_pln"/>
</dbReference>
<feature type="binding site" evidence="17">
    <location>
        <position position="80"/>
    </location>
    <ligand>
        <name>Ca(2+)</name>
        <dbReference type="ChEBI" id="CHEBI:29108"/>
        <label>1</label>
    </ligand>
</feature>
<dbReference type="SUPFAM" id="SSF48113">
    <property type="entry name" value="Heme-dependent peroxidases"/>
    <property type="match status" value="1"/>
</dbReference>
<dbReference type="Gene3D" id="1.10.420.10">
    <property type="entry name" value="Peroxidase, domain 2"/>
    <property type="match status" value="1"/>
</dbReference>
<feature type="disulfide bond" evidence="19">
    <location>
        <begin position="41"/>
        <end position="120"/>
    </location>
</feature>
<evidence type="ECO:0000256" key="11">
    <source>
        <dbReference type="ARBA" id="ARBA00023004"/>
    </source>
</evidence>
<dbReference type="FunFam" id="1.10.420.10:FF:000008">
    <property type="entry name" value="Peroxidase"/>
    <property type="match status" value="1"/>
</dbReference>
<evidence type="ECO:0000256" key="17">
    <source>
        <dbReference type="PIRSR" id="PIRSR600823-3"/>
    </source>
</evidence>
<keyword evidence="23" id="KW-1185">Reference proteome</keyword>
<dbReference type="GO" id="GO:0046872">
    <property type="term" value="F:metal ion binding"/>
    <property type="evidence" value="ECO:0007669"/>
    <property type="project" value="UniProtKB-UniRule"/>
</dbReference>
<dbReference type="GO" id="GO:0020037">
    <property type="term" value="F:heme binding"/>
    <property type="evidence" value="ECO:0007669"/>
    <property type="project" value="UniProtKB-UniRule"/>
</dbReference>
<organism evidence="22 23">
    <name type="scientific">Musa troglodytarum</name>
    <name type="common">fe'i banana</name>
    <dbReference type="NCBI Taxonomy" id="320322"/>
    <lineage>
        <taxon>Eukaryota</taxon>
        <taxon>Viridiplantae</taxon>
        <taxon>Streptophyta</taxon>
        <taxon>Embryophyta</taxon>
        <taxon>Tracheophyta</taxon>
        <taxon>Spermatophyta</taxon>
        <taxon>Magnoliopsida</taxon>
        <taxon>Liliopsida</taxon>
        <taxon>Zingiberales</taxon>
        <taxon>Musaceae</taxon>
        <taxon>Musa</taxon>
    </lineage>
</organism>
<keyword evidence="13" id="KW-0325">Glycoprotein</keyword>
<dbReference type="CDD" id="cd00693">
    <property type="entry name" value="secretory_peroxidase"/>
    <property type="match status" value="1"/>
</dbReference>
<evidence type="ECO:0000256" key="7">
    <source>
        <dbReference type="ARBA" id="ARBA00022723"/>
    </source>
</evidence>
<dbReference type="PRINTS" id="PR00461">
    <property type="entry name" value="PLPEROXIDASE"/>
</dbReference>
<evidence type="ECO:0000256" key="16">
    <source>
        <dbReference type="PIRSR" id="PIRSR600823-2"/>
    </source>
</evidence>
<feature type="disulfide bond" evidence="19">
    <location>
        <begin position="126"/>
        <end position="325"/>
    </location>
</feature>
<evidence type="ECO:0000256" key="15">
    <source>
        <dbReference type="PIRSR" id="PIRSR600823-1"/>
    </source>
</evidence>
<feature type="binding site" evidence="17">
    <location>
        <position position="73"/>
    </location>
    <ligand>
        <name>Ca(2+)</name>
        <dbReference type="ChEBI" id="CHEBI:29108"/>
        <label>1</label>
    </ligand>
</feature>
<feature type="binding site" evidence="17">
    <location>
        <position position="200"/>
    </location>
    <ligand>
        <name>Ca(2+)</name>
        <dbReference type="ChEBI" id="CHEBI:29108"/>
        <label>2</label>
    </ligand>
</feature>
<evidence type="ECO:0000256" key="8">
    <source>
        <dbReference type="ARBA" id="ARBA00022729"/>
    </source>
</evidence>
<dbReference type="GO" id="GO:0140825">
    <property type="term" value="F:lactoperoxidase activity"/>
    <property type="evidence" value="ECO:0007669"/>
    <property type="project" value="UniProtKB-EC"/>
</dbReference>
<comment type="function">
    <text evidence="2">Removal of H(2)O(2), oxidation of toxic reductants, biosynthesis and degradation of lignin, suberization, auxin catabolism, response to environmental stresses such as wounding, pathogen attack and oxidative stress. These functions might be dependent on each isozyme/isoform in each plant tissue.</text>
</comment>
<keyword evidence="14 20" id="KW-0376">Hydrogen peroxide</keyword>
<keyword evidence="10 20" id="KW-0560">Oxidoreductase</keyword>
<dbReference type="GO" id="GO:0005576">
    <property type="term" value="C:extracellular region"/>
    <property type="evidence" value="ECO:0007669"/>
    <property type="project" value="UniProtKB-SubCell"/>
</dbReference>
<dbReference type="Gene3D" id="1.10.520.10">
    <property type="match status" value="1"/>
</dbReference>
<comment type="cofactor">
    <cofactor evidence="17 20">
        <name>Ca(2+)</name>
        <dbReference type="ChEBI" id="CHEBI:29108"/>
    </cofactor>
    <text evidence="17 20">Binds 2 calcium ions per subunit.</text>
</comment>
<keyword evidence="11 17" id="KW-0408">Iron</keyword>
<feature type="binding site" evidence="17">
    <location>
        <position position="94"/>
    </location>
    <ligand>
        <name>Ca(2+)</name>
        <dbReference type="ChEBI" id="CHEBI:29108"/>
        <label>1</label>
    </ligand>
</feature>
<keyword evidence="8 20" id="KW-0732">Signal</keyword>
<evidence type="ECO:0000313" key="22">
    <source>
        <dbReference type="EMBL" id="URD90691.1"/>
    </source>
</evidence>
<feature type="binding site" evidence="16">
    <location>
        <position position="169"/>
    </location>
    <ligand>
        <name>substrate</name>
    </ligand>
</feature>
<dbReference type="OrthoDB" id="2113341at2759"/>
<dbReference type="FunFam" id="1.10.520.10:FF:000001">
    <property type="entry name" value="Peroxidase"/>
    <property type="match status" value="1"/>
</dbReference>
<dbReference type="GO" id="GO:0006979">
    <property type="term" value="P:response to oxidative stress"/>
    <property type="evidence" value="ECO:0007669"/>
    <property type="project" value="UniProtKB-UniRule"/>
</dbReference>
<evidence type="ECO:0000256" key="19">
    <source>
        <dbReference type="PIRSR" id="PIRSR600823-5"/>
    </source>
</evidence>
<keyword evidence="6 20" id="KW-0349">Heme</keyword>
<dbReference type="PRINTS" id="PR00458">
    <property type="entry name" value="PEROXIDASE"/>
</dbReference>
<feature type="active site" description="Proton acceptor" evidence="15">
    <location>
        <position position="72"/>
    </location>
</feature>
<evidence type="ECO:0000256" key="6">
    <source>
        <dbReference type="ARBA" id="ARBA00022617"/>
    </source>
</evidence>
<protein>
    <recommendedName>
        <fullName evidence="20">Peroxidase</fullName>
        <ecNumber evidence="20">1.11.1.7</ecNumber>
    </recommendedName>
</protein>
<feature type="binding site" evidence="17">
    <location>
        <position position="250"/>
    </location>
    <ligand>
        <name>Ca(2+)</name>
        <dbReference type="ChEBI" id="CHEBI:29108"/>
        <label>2</label>
    </ligand>
</feature>
<dbReference type="EC" id="1.11.1.7" evidence="20"/>
<evidence type="ECO:0000313" key="23">
    <source>
        <dbReference type="Proteomes" id="UP001055439"/>
    </source>
</evidence>
<dbReference type="InterPro" id="IPR010255">
    <property type="entry name" value="Haem_peroxidase_sf"/>
</dbReference>
<evidence type="ECO:0000256" key="10">
    <source>
        <dbReference type="ARBA" id="ARBA00023002"/>
    </source>
</evidence>
<dbReference type="InterPro" id="IPR019793">
    <property type="entry name" value="Peroxidases_heam-ligand_BS"/>
</dbReference>
<evidence type="ECO:0000256" key="13">
    <source>
        <dbReference type="ARBA" id="ARBA00023180"/>
    </source>
</evidence>
<feature type="binding site" evidence="17">
    <location>
        <position position="78"/>
    </location>
    <ligand>
        <name>Ca(2+)</name>
        <dbReference type="ChEBI" id="CHEBI:29108"/>
        <label>1</label>
    </ligand>
</feature>
<evidence type="ECO:0000256" key="4">
    <source>
        <dbReference type="ARBA" id="ARBA00022525"/>
    </source>
</evidence>
<evidence type="ECO:0000259" key="21">
    <source>
        <dbReference type="Pfam" id="PF00141"/>
    </source>
</evidence>
<proteinExistence type="inferred from homology"/>
<evidence type="ECO:0000256" key="2">
    <source>
        <dbReference type="ARBA" id="ARBA00002322"/>
    </source>
</evidence>
<keyword evidence="5 20" id="KW-0575">Peroxidase</keyword>
<keyword evidence="12 19" id="KW-1015">Disulfide bond</keyword>